<organism evidence="1 2">
    <name type="scientific">Leptospira mtsangambouensis</name>
    <dbReference type="NCBI Taxonomy" id="2484912"/>
    <lineage>
        <taxon>Bacteria</taxon>
        <taxon>Pseudomonadati</taxon>
        <taxon>Spirochaetota</taxon>
        <taxon>Spirochaetia</taxon>
        <taxon>Leptospirales</taxon>
        <taxon>Leptospiraceae</taxon>
        <taxon>Leptospira</taxon>
    </lineage>
</organism>
<evidence type="ECO:0000313" key="1">
    <source>
        <dbReference type="EMBL" id="TGM72357.1"/>
    </source>
</evidence>
<protein>
    <recommendedName>
        <fullName evidence="3">Cys-rich protein</fullName>
    </recommendedName>
</protein>
<dbReference type="EMBL" id="RQHK01000017">
    <property type="protein sequence ID" value="TGM72357.1"/>
    <property type="molecule type" value="Genomic_DNA"/>
</dbReference>
<comment type="caution">
    <text evidence="1">The sequence shown here is derived from an EMBL/GenBank/DDBJ whole genome shotgun (WGS) entry which is preliminary data.</text>
</comment>
<evidence type="ECO:0000313" key="2">
    <source>
        <dbReference type="Proteomes" id="UP000297940"/>
    </source>
</evidence>
<sequence length="73" mass="8217">MFTLANCDREIANVTGKCDRAKKESNLCLLSTVLACEKSPDAERYRKLGINICTNFDGYLFMINAFCDVPEEC</sequence>
<name>A0ABY2NUZ0_9LEPT</name>
<dbReference type="Proteomes" id="UP000297940">
    <property type="component" value="Unassembled WGS sequence"/>
</dbReference>
<accession>A0ABY2NUZ0</accession>
<keyword evidence="2" id="KW-1185">Reference proteome</keyword>
<evidence type="ECO:0008006" key="3">
    <source>
        <dbReference type="Google" id="ProtNLM"/>
    </source>
</evidence>
<gene>
    <name evidence="1" type="ORF">EHR01_13905</name>
</gene>
<reference evidence="2" key="1">
    <citation type="journal article" date="2019" name="PLoS Negl. Trop. Dis.">
        <title>Revisiting the worldwide diversity of Leptospira species in the environment.</title>
        <authorList>
            <person name="Vincent A.T."/>
            <person name="Schiettekatte O."/>
            <person name="Bourhy P."/>
            <person name="Veyrier F.J."/>
            <person name="Picardeau M."/>
        </authorList>
    </citation>
    <scope>NUCLEOTIDE SEQUENCE [LARGE SCALE GENOMIC DNA]</scope>
    <source>
        <strain evidence="2">201601298</strain>
    </source>
</reference>
<proteinExistence type="predicted"/>